<evidence type="ECO:0000313" key="3">
    <source>
        <dbReference type="Proteomes" id="UP001199469"/>
    </source>
</evidence>
<protein>
    <submittedName>
        <fullName evidence="2">VOC family protein</fullName>
    </submittedName>
</protein>
<dbReference type="InterPro" id="IPR037523">
    <property type="entry name" value="VOC_core"/>
</dbReference>
<dbReference type="Gene3D" id="3.10.180.10">
    <property type="entry name" value="2,3-Dihydroxybiphenyl 1,2-Dioxygenase, domain 1"/>
    <property type="match status" value="1"/>
</dbReference>
<gene>
    <name evidence="2" type="ORF">LQ327_31405</name>
</gene>
<evidence type="ECO:0000313" key="2">
    <source>
        <dbReference type="EMBL" id="MCD2197886.1"/>
    </source>
</evidence>
<reference evidence="2 3" key="1">
    <citation type="submission" date="2021-11" db="EMBL/GenBank/DDBJ databases">
        <title>Draft genome sequence of Actinomycetospora sp. SF1 isolated from the rhizosphere soil.</title>
        <authorList>
            <person name="Duangmal K."/>
            <person name="Chantavorakit T."/>
        </authorList>
    </citation>
    <scope>NUCLEOTIDE SEQUENCE [LARGE SCALE GENOMIC DNA]</scope>
    <source>
        <strain evidence="2 3">TBRC 5722</strain>
    </source>
</reference>
<dbReference type="SUPFAM" id="SSF54593">
    <property type="entry name" value="Glyoxalase/Bleomycin resistance protein/Dihydroxybiphenyl dioxygenase"/>
    <property type="match status" value="1"/>
</dbReference>
<dbReference type="RefSeq" id="WP_230740307.1">
    <property type="nucleotide sequence ID" value="NZ_JAJNDB010000010.1"/>
</dbReference>
<keyword evidence="3" id="KW-1185">Reference proteome</keyword>
<sequence length="123" mass="13857">MTVELNHTIVPSHDQKAAAKDLAEMLGLEAKTNGHFDVVQVPNGISLDFMDVDEVPKFPMHLAFLVSEDTFDEVFGRIQDRDLPYWADPMRTRPNQLSAYNGGRGLYWDSPDGHNLEILTRAS</sequence>
<comment type="caution">
    <text evidence="2">The sequence shown here is derived from an EMBL/GenBank/DDBJ whole genome shotgun (WGS) entry which is preliminary data.</text>
</comment>
<organism evidence="2 3">
    <name type="scientific">Actinomycetospora endophytica</name>
    <dbReference type="NCBI Taxonomy" id="2291215"/>
    <lineage>
        <taxon>Bacteria</taxon>
        <taxon>Bacillati</taxon>
        <taxon>Actinomycetota</taxon>
        <taxon>Actinomycetes</taxon>
        <taxon>Pseudonocardiales</taxon>
        <taxon>Pseudonocardiaceae</taxon>
        <taxon>Actinomycetospora</taxon>
    </lineage>
</organism>
<dbReference type="PROSITE" id="PS51819">
    <property type="entry name" value="VOC"/>
    <property type="match status" value="1"/>
</dbReference>
<feature type="domain" description="VOC" evidence="1">
    <location>
        <begin position="4"/>
        <end position="121"/>
    </location>
</feature>
<evidence type="ECO:0000259" key="1">
    <source>
        <dbReference type="PROSITE" id="PS51819"/>
    </source>
</evidence>
<dbReference type="EMBL" id="JAJNDB010000010">
    <property type="protein sequence ID" value="MCD2197886.1"/>
    <property type="molecule type" value="Genomic_DNA"/>
</dbReference>
<name>A0ABS8PI01_9PSEU</name>
<proteinExistence type="predicted"/>
<dbReference type="CDD" id="cd08351">
    <property type="entry name" value="ChaP_like"/>
    <property type="match status" value="1"/>
</dbReference>
<accession>A0ABS8PI01</accession>
<dbReference type="Proteomes" id="UP001199469">
    <property type="component" value="Unassembled WGS sequence"/>
</dbReference>
<dbReference type="InterPro" id="IPR029068">
    <property type="entry name" value="Glyas_Bleomycin-R_OHBP_Dase"/>
</dbReference>